<evidence type="ECO:0000313" key="12">
    <source>
        <dbReference type="Proteomes" id="UP000663829"/>
    </source>
</evidence>
<gene>
    <name evidence="10" type="ORF">GPM918_LOCUS22234</name>
    <name evidence="11" type="ORF">SRO942_LOCUS22229</name>
</gene>
<keyword evidence="4" id="KW-0677">Repeat</keyword>
<organism evidence="10 12">
    <name type="scientific">Didymodactylos carnosus</name>
    <dbReference type="NCBI Taxonomy" id="1234261"/>
    <lineage>
        <taxon>Eukaryota</taxon>
        <taxon>Metazoa</taxon>
        <taxon>Spiralia</taxon>
        <taxon>Gnathifera</taxon>
        <taxon>Rotifera</taxon>
        <taxon>Eurotatoria</taxon>
        <taxon>Bdelloidea</taxon>
        <taxon>Philodinida</taxon>
        <taxon>Philodinidae</taxon>
        <taxon>Didymodactylos</taxon>
    </lineage>
</organism>
<dbReference type="PANTHER" id="PTHR46613">
    <property type="entry name" value="RADIAL SPOKE HEAD 10 HOMOLOG B-RELATED"/>
    <property type="match status" value="1"/>
</dbReference>
<keyword evidence="8" id="KW-0966">Cell projection</keyword>
<feature type="compositionally biased region" description="Polar residues" evidence="9">
    <location>
        <begin position="38"/>
        <end position="52"/>
    </location>
</feature>
<dbReference type="OrthoDB" id="294378at2759"/>
<dbReference type="Gene3D" id="2.20.110.10">
    <property type="entry name" value="Histone H3 K4-specific methyltransferase SET7/9 N-terminal domain"/>
    <property type="match status" value="4"/>
</dbReference>
<evidence type="ECO:0000313" key="10">
    <source>
        <dbReference type="EMBL" id="CAF1171921.1"/>
    </source>
</evidence>
<dbReference type="InterPro" id="IPR003409">
    <property type="entry name" value="MORN"/>
</dbReference>
<sequence length="679" mass="77148">MPKAVKKSAKSTDDEKETKDAKKKDAKQKKVLDDTSELSENALKQPQQQQIGGNDEKDATSQKVLSSTELTQLDVDGIDKNLGGNGSVPDYDIKYEEPVLPNLIVLNYEGTREKGLFEGYGRASYVGGHTYEGNWVEGMMNGQGRYEWSDGVVYMGQIVNNQIEGVGTYHWPDGSTYSGDVYRGKRHGHGLFTHGRLPVVYDGEWHMGNMHGKGTLQFDREGTSYYIGDFIQNVPFGKGRRQYSTGNLYEGMWVAGKRHGHGIFSWANGNGEYIGQWENGVQSGHGIHVWYIVRAEESQYALRNYYDGNFVNGRRDGYGVFYYSSGTRYMGEWKNDQKHGKGKLVLRNGTEVEAEFSYDRMLTKLTSDFSTMLDIALPEIISKTPIPSASNTLDPTNVPRNESRNTMGPSFKLMLDDAFGRLSTMDGDKKKIADQIFKVLIRHIDRLKQIYRFYSRLGSDPQTNIDNTFLMTRLQLWRFILDCQLHSYGVTTVEYDCLIGECLPVEDIHNPNQSILVREFLNSIAIISFHLHRMNKIQNDPSVLEQPISLQIAASMENIIKNNILTFAGAVQGQLFTNSKKFIQAARYKDQCLKIYNGFCTKNPKEPYDYRMTKRDFLFMLKRLQLIDSVQLTAAQVINILAEDDVNVRQPTAEKGEVRLNIGKIRFTSVKKNSFPDKN</sequence>
<evidence type="ECO:0000256" key="3">
    <source>
        <dbReference type="ARBA" id="ARBA00022490"/>
    </source>
</evidence>
<dbReference type="SMART" id="SM00698">
    <property type="entry name" value="MORN"/>
    <property type="match status" value="10"/>
</dbReference>
<dbReference type="GO" id="GO:0031514">
    <property type="term" value="C:motile cilium"/>
    <property type="evidence" value="ECO:0007669"/>
    <property type="project" value="UniProtKB-SubCell"/>
</dbReference>
<evidence type="ECO:0000256" key="7">
    <source>
        <dbReference type="ARBA" id="ARBA00023212"/>
    </source>
</evidence>
<evidence type="ECO:0000256" key="5">
    <source>
        <dbReference type="ARBA" id="ARBA00022846"/>
    </source>
</evidence>
<dbReference type="EMBL" id="CAJNOQ010007548">
    <property type="protein sequence ID" value="CAF1171921.1"/>
    <property type="molecule type" value="Genomic_DNA"/>
</dbReference>
<comment type="subcellular location">
    <subcellularLocation>
        <location evidence="1">Cell projection</location>
        <location evidence="1">Cilium</location>
        <location evidence="1">Flagellum</location>
    </subcellularLocation>
    <subcellularLocation>
        <location evidence="2">Cytoplasm</location>
        <location evidence="2">Cytoskeleton</location>
        <location evidence="2">Cilium axoneme</location>
    </subcellularLocation>
</comment>
<feature type="compositionally biased region" description="Basic and acidic residues" evidence="9">
    <location>
        <begin position="10"/>
        <end position="33"/>
    </location>
</feature>
<evidence type="ECO:0000256" key="6">
    <source>
        <dbReference type="ARBA" id="ARBA00023069"/>
    </source>
</evidence>
<evidence type="ECO:0000256" key="2">
    <source>
        <dbReference type="ARBA" id="ARBA00004430"/>
    </source>
</evidence>
<keyword evidence="6" id="KW-0969">Cilium</keyword>
<dbReference type="SUPFAM" id="SSF82185">
    <property type="entry name" value="Histone H3 K4-specific methyltransferase SET7/9 N-terminal domain"/>
    <property type="match status" value="3"/>
</dbReference>
<dbReference type="Proteomes" id="UP000681722">
    <property type="component" value="Unassembled WGS sequence"/>
</dbReference>
<evidence type="ECO:0000256" key="8">
    <source>
        <dbReference type="ARBA" id="ARBA00023273"/>
    </source>
</evidence>
<keyword evidence="7" id="KW-0206">Cytoskeleton</keyword>
<dbReference type="Proteomes" id="UP000663829">
    <property type="component" value="Unassembled WGS sequence"/>
</dbReference>
<dbReference type="Pfam" id="PF02493">
    <property type="entry name" value="MORN"/>
    <property type="match status" value="9"/>
</dbReference>
<reference evidence="10" key="1">
    <citation type="submission" date="2021-02" db="EMBL/GenBank/DDBJ databases">
        <authorList>
            <person name="Nowell W R."/>
        </authorList>
    </citation>
    <scope>NUCLEOTIDE SEQUENCE</scope>
</reference>
<evidence type="ECO:0000256" key="9">
    <source>
        <dbReference type="SAM" id="MobiDB-lite"/>
    </source>
</evidence>
<comment type="caution">
    <text evidence="10">The sequence shown here is derived from an EMBL/GenBank/DDBJ whole genome shotgun (WGS) entry which is preliminary data.</text>
</comment>
<evidence type="ECO:0000256" key="4">
    <source>
        <dbReference type="ARBA" id="ARBA00022737"/>
    </source>
</evidence>
<feature type="region of interest" description="Disordered" evidence="9">
    <location>
        <begin position="1"/>
        <end position="63"/>
    </location>
</feature>
<dbReference type="EMBL" id="CAJOBC010007546">
    <property type="protein sequence ID" value="CAF3935791.1"/>
    <property type="molecule type" value="Genomic_DNA"/>
</dbReference>
<dbReference type="PANTHER" id="PTHR46613:SF1">
    <property type="entry name" value="RADIAL SPOKE HEAD 10 HOMOLOG B-RELATED"/>
    <property type="match status" value="1"/>
</dbReference>
<keyword evidence="3" id="KW-0963">Cytoplasm</keyword>
<accession>A0A814U8Q8</accession>
<protein>
    <submittedName>
        <fullName evidence="10">Uncharacterized protein</fullName>
    </submittedName>
</protein>
<proteinExistence type="predicted"/>
<dbReference type="GO" id="GO:0005930">
    <property type="term" value="C:axoneme"/>
    <property type="evidence" value="ECO:0007669"/>
    <property type="project" value="UniProtKB-SubCell"/>
</dbReference>
<keyword evidence="5" id="KW-0282">Flagellum</keyword>
<evidence type="ECO:0000256" key="1">
    <source>
        <dbReference type="ARBA" id="ARBA00004230"/>
    </source>
</evidence>
<evidence type="ECO:0000313" key="11">
    <source>
        <dbReference type="EMBL" id="CAF3935791.1"/>
    </source>
</evidence>
<name>A0A814U8Q8_9BILA</name>
<keyword evidence="12" id="KW-1185">Reference proteome</keyword>
<dbReference type="AlphaFoldDB" id="A0A814U8Q8"/>